<dbReference type="Proteomes" id="UP001500889">
    <property type="component" value="Chromosome E"/>
</dbReference>
<dbReference type="PANTHER" id="PTHR24416">
    <property type="entry name" value="TYROSINE-PROTEIN KINASE RECEPTOR"/>
    <property type="match status" value="1"/>
</dbReference>
<evidence type="ECO:0000259" key="16">
    <source>
        <dbReference type="PROSITE" id="PS50011"/>
    </source>
</evidence>
<dbReference type="InterPro" id="IPR011009">
    <property type="entry name" value="Kinase-like_dom_sf"/>
</dbReference>
<protein>
    <recommendedName>
        <fullName evidence="2">receptor protein-tyrosine kinase</fullName>
        <ecNumber evidence="2">2.7.10.1</ecNumber>
    </recommendedName>
</protein>
<feature type="region of interest" description="Disordered" evidence="15">
    <location>
        <begin position="582"/>
        <end position="611"/>
    </location>
</feature>
<evidence type="ECO:0000256" key="6">
    <source>
        <dbReference type="ARBA" id="ARBA00022741"/>
    </source>
</evidence>
<keyword evidence="11" id="KW-0829">Tyrosine-protein kinase</keyword>
<dbReference type="InterPro" id="IPR000719">
    <property type="entry name" value="Prot_kinase_dom"/>
</dbReference>
<keyword evidence="5" id="KW-0732">Signal</keyword>
<dbReference type="PROSITE" id="PS00107">
    <property type="entry name" value="PROTEIN_KINASE_ATP"/>
    <property type="match status" value="1"/>
</dbReference>
<dbReference type="GO" id="GO:1902533">
    <property type="term" value="P:positive regulation of intracellular signal transduction"/>
    <property type="evidence" value="ECO:0007669"/>
    <property type="project" value="UniProtKB-ARBA"/>
</dbReference>
<evidence type="ECO:0000313" key="18">
    <source>
        <dbReference type="Proteomes" id="UP001500889"/>
    </source>
</evidence>
<dbReference type="GO" id="GO:0043235">
    <property type="term" value="C:receptor complex"/>
    <property type="evidence" value="ECO:0007669"/>
    <property type="project" value="TreeGrafter"/>
</dbReference>
<dbReference type="InterPro" id="IPR001245">
    <property type="entry name" value="Ser-Thr/Tyr_kinase_cat_dom"/>
</dbReference>
<comment type="subcellular location">
    <subcellularLocation>
        <location evidence="1">Membrane</location>
        <topology evidence="1">Single-pass type I membrane protein</topology>
    </subcellularLocation>
</comment>
<feature type="compositionally biased region" description="Basic and acidic residues" evidence="15">
    <location>
        <begin position="917"/>
        <end position="935"/>
    </location>
</feature>
<dbReference type="GO" id="GO:0007169">
    <property type="term" value="P:cell surface receptor protein tyrosine kinase signaling pathway"/>
    <property type="evidence" value="ECO:0007669"/>
    <property type="project" value="TreeGrafter"/>
</dbReference>
<evidence type="ECO:0000256" key="12">
    <source>
        <dbReference type="ARBA" id="ARBA00023180"/>
    </source>
</evidence>
<dbReference type="PROSITE" id="PS50011">
    <property type="entry name" value="PROTEIN_KINASE_DOM"/>
    <property type="match status" value="1"/>
</dbReference>
<evidence type="ECO:0000256" key="2">
    <source>
        <dbReference type="ARBA" id="ARBA00011902"/>
    </source>
</evidence>
<keyword evidence="8 14" id="KW-0067">ATP-binding</keyword>
<keyword evidence="6 14" id="KW-0547">Nucleotide-binding</keyword>
<evidence type="ECO:0000256" key="14">
    <source>
        <dbReference type="PROSITE-ProRule" id="PRU10141"/>
    </source>
</evidence>
<dbReference type="AlphaFoldDB" id="A0AAU9G7S8"/>
<dbReference type="CDD" id="cd00192">
    <property type="entry name" value="PTKc"/>
    <property type="match status" value="1"/>
</dbReference>
<keyword evidence="9" id="KW-1133">Transmembrane helix</keyword>
<gene>
    <name evidence="17" type="ORF">DMAD_02838</name>
</gene>
<feature type="region of interest" description="Disordered" evidence="15">
    <location>
        <begin position="901"/>
        <end position="941"/>
    </location>
</feature>
<keyword evidence="3" id="KW-0808">Transferase</keyword>
<dbReference type="EC" id="2.7.10.1" evidence="2"/>
<dbReference type="PROSITE" id="PS00109">
    <property type="entry name" value="PROTEIN_KINASE_TYR"/>
    <property type="match status" value="1"/>
</dbReference>
<dbReference type="SUPFAM" id="SSF56112">
    <property type="entry name" value="Protein kinase-like (PK-like)"/>
    <property type="match status" value="1"/>
</dbReference>
<evidence type="ECO:0000256" key="9">
    <source>
        <dbReference type="ARBA" id="ARBA00022989"/>
    </source>
</evidence>
<keyword evidence="12" id="KW-0325">Glycoprotein</keyword>
<evidence type="ECO:0000256" key="4">
    <source>
        <dbReference type="ARBA" id="ARBA00022692"/>
    </source>
</evidence>
<evidence type="ECO:0000256" key="15">
    <source>
        <dbReference type="SAM" id="MobiDB-lite"/>
    </source>
</evidence>
<dbReference type="InterPro" id="IPR036116">
    <property type="entry name" value="FN3_sf"/>
</dbReference>
<dbReference type="InterPro" id="IPR020635">
    <property type="entry name" value="Tyr_kinase_cat_dom"/>
</dbReference>
<feature type="compositionally biased region" description="Basic and acidic residues" evidence="15">
    <location>
        <begin position="588"/>
        <end position="611"/>
    </location>
</feature>
<evidence type="ECO:0000256" key="11">
    <source>
        <dbReference type="ARBA" id="ARBA00023137"/>
    </source>
</evidence>
<dbReference type="GO" id="GO:0005524">
    <property type="term" value="F:ATP binding"/>
    <property type="evidence" value="ECO:0007669"/>
    <property type="project" value="UniProtKB-UniRule"/>
</dbReference>
<dbReference type="GO" id="GO:0004714">
    <property type="term" value="F:transmembrane receptor protein tyrosine kinase activity"/>
    <property type="evidence" value="ECO:0007669"/>
    <property type="project" value="UniProtKB-EC"/>
</dbReference>
<organism evidence="17 18">
    <name type="scientific">Drosophila madeirensis</name>
    <name type="common">Fruit fly</name>
    <dbReference type="NCBI Taxonomy" id="30013"/>
    <lineage>
        <taxon>Eukaryota</taxon>
        <taxon>Metazoa</taxon>
        <taxon>Ecdysozoa</taxon>
        <taxon>Arthropoda</taxon>
        <taxon>Hexapoda</taxon>
        <taxon>Insecta</taxon>
        <taxon>Pterygota</taxon>
        <taxon>Neoptera</taxon>
        <taxon>Endopterygota</taxon>
        <taxon>Diptera</taxon>
        <taxon>Brachycera</taxon>
        <taxon>Muscomorpha</taxon>
        <taxon>Ephydroidea</taxon>
        <taxon>Drosophilidae</taxon>
        <taxon>Drosophila</taxon>
        <taxon>Sophophora</taxon>
    </lineage>
</organism>
<proteinExistence type="predicted"/>
<dbReference type="SMART" id="SM00219">
    <property type="entry name" value="TyrKc"/>
    <property type="match status" value="1"/>
</dbReference>
<evidence type="ECO:0000256" key="5">
    <source>
        <dbReference type="ARBA" id="ARBA00022729"/>
    </source>
</evidence>
<evidence type="ECO:0000313" key="17">
    <source>
        <dbReference type="EMBL" id="BFG03635.1"/>
    </source>
</evidence>
<evidence type="ECO:0000256" key="1">
    <source>
        <dbReference type="ARBA" id="ARBA00004479"/>
    </source>
</evidence>
<dbReference type="FunFam" id="1.10.510.10:FF:000190">
    <property type="entry name" value="Proto-oncogene tyrosine-protein kinase receptor Ret"/>
    <property type="match status" value="1"/>
</dbReference>
<evidence type="ECO:0000256" key="10">
    <source>
        <dbReference type="ARBA" id="ARBA00023136"/>
    </source>
</evidence>
<dbReference type="InterPro" id="IPR008266">
    <property type="entry name" value="Tyr_kinase_AS"/>
</dbReference>
<accession>A0AAU9G7S8</accession>
<feature type="binding site" evidence="14">
    <location>
        <position position="507"/>
    </location>
    <ligand>
        <name>ATP</name>
        <dbReference type="ChEBI" id="CHEBI:30616"/>
    </ligand>
</feature>
<evidence type="ECO:0000256" key="8">
    <source>
        <dbReference type="ARBA" id="ARBA00022840"/>
    </source>
</evidence>
<keyword evidence="7 17" id="KW-0418">Kinase</keyword>
<keyword evidence="10" id="KW-0472">Membrane</keyword>
<keyword evidence="18" id="KW-1185">Reference proteome</keyword>
<keyword evidence="17" id="KW-0675">Receptor</keyword>
<dbReference type="InterPro" id="IPR050122">
    <property type="entry name" value="RTK"/>
</dbReference>
<dbReference type="Gene3D" id="1.10.510.10">
    <property type="entry name" value="Transferase(Phosphotransferase) domain 1"/>
    <property type="match status" value="1"/>
</dbReference>
<dbReference type="EMBL" id="AP029267">
    <property type="protein sequence ID" value="BFG03635.1"/>
    <property type="molecule type" value="Genomic_DNA"/>
</dbReference>
<feature type="domain" description="Protein kinase" evidence="16">
    <location>
        <begin position="480"/>
        <end position="881"/>
    </location>
</feature>
<reference evidence="17 18" key="1">
    <citation type="submission" date="2024-02" db="EMBL/GenBank/DDBJ databases">
        <title>A chromosome-level genome assembly of Drosophila madeirensis, a fruit fly species endemic to Madeira island.</title>
        <authorList>
            <person name="Tomihara K."/>
            <person name="Llopart A."/>
            <person name="Yamamoto D."/>
        </authorList>
    </citation>
    <scope>NUCLEOTIDE SEQUENCE [LARGE SCALE GENOMIC DNA]</scope>
    <source>
        <strain evidence="17 18">RF1</strain>
    </source>
</reference>
<dbReference type="SUPFAM" id="SSF49265">
    <property type="entry name" value="Fibronectin type III"/>
    <property type="match status" value="1"/>
</dbReference>
<dbReference type="Gene3D" id="3.30.200.20">
    <property type="entry name" value="Phosphorylase Kinase, domain 1"/>
    <property type="match status" value="1"/>
</dbReference>
<dbReference type="PANTHER" id="PTHR24416:SF620">
    <property type="entry name" value="TYROSINE-PROTEIN KINASE RECEPTOR TORSO"/>
    <property type="match status" value="1"/>
</dbReference>
<evidence type="ECO:0000256" key="13">
    <source>
        <dbReference type="ARBA" id="ARBA00051243"/>
    </source>
</evidence>
<keyword evidence="4" id="KW-0812">Transmembrane</keyword>
<evidence type="ECO:0000256" key="7">
    <source>
        <dbReference type="ARBA" id="ARBA00022777"/>
    </source>
</evidence>
<dbReference type="GO" id="GO:0005886">
    <property type="term" value="C:plasma membrane"/>
    <property type="evidence" value="ECO:0007669"/>
    <property type="project" value="TreeGrafter"/>
</dbReference>
<name>A0AAU9G7S8_DROMD</name>
<evidence type="ECO:0000256" key="3">
    <source>
        <dbReference type="ARBA" id="ARBA00022679"/>
    </source>
</evidence>
<comment type="catalytic activity">
    <reaction evidence="13">
        <text>L-tyrosyl-[protein] + ATP = O-phospho-L-tyrosyl-[protein] + ADP + H(+)</text>
        <dbReference type="Rhea" id="RHEA:10596"/>
        <dbReference type="Rhea" id="RHEA-COMP:10136"/>
        <dbReference type="Rhea" id="RHEA-COMP:20101"/>
        <dbReference type="ChEBI" id="CHEBI:15378"/>
        <dbReference type="ChEBI" id="CHEBI:30616"/>
        <dbReference type="ChEBI" id="CHEBI:46858"/>
        <dbReference type="ChEBI" id="CHEBI:61978"/>
        <dbReference type="ChEBI" id="CHEBI:456216"/>
        <dbReference type="EC" id="2.7.10.1"/>
    </reaction>
</comment>
<dbReference type="Pfam" id="PF07714">
    <property type="entry name" value="PK_Tyr_Ser-Thr"/>
    <property type="match status" value="1"/>
</dbReference>
<dbReference type="InterPro" id="IPR017441">
    <property type="entry name" value="Protein_kinase_ATP_BS"/>
</dbReference>
<sequence length="941" mass="107214">MMIFYAKYAFLFWLSIGSNRGELLLLSQISEDETLLRVSACTQRCQEETKNFLECFKICREHEDSDYAPATLHRIQDNYQLKMVCRTESMLAFRIDWVQHSRLKLGGQTPNATYIIKVNAASEDIVESKLFLSDDNFMVLHSLEAYTDHNITALAVHSDGSYSLIANEETFGTLKRGYQPSKMGAVKLRGFVQPQEDGQHIAAEIEWQPSADRNCFFDMVYYATQSVTMDQPIQVEIREPRRLYRHTIDRLNFGEQYMVGVRTVNYLNTLESDLKWLMVQAPSCLDWHHFNYTLCAPAKPSNLSVTQEQYLKDTLALNVSWERPSHLPDYYTLHILDLHMDSQEANFTLQGNASYCFIPKIKVLGSSFEVHLVAHTAGGRNASGVLLDKAPREDWLKEGHLIKLIAFVIVPICCIIMLCSLTLCKRTRQEVQAVDLESKEKVNQNDFHLSLIDNSGLLVTLSANESFDFVDDLEVEPHTVLLLDVLGEGAFGLVRRGVYKKRQVAVKLLKDEPNEEDVYAFKCEIQMLKAVGKHPNIVGIVGYSTRYSNRMMLLIEYCSLGSLQNFLREEWKFRQERSGIHLKQKQKQKQELEKRRLQRPRRDLNQDPNTRIEEINCSMLSTVEEESDADQTHTSSRVETYSLARISHAADNKSYGLDDIENIGGSLSLPTVLKVLKPLPCEAEKGEAPGAKRTFENKEYFDSRTDPTLSPERASLKYADLLDIAQQVAVGMEFLAQNKVVHRDLAARNVLISLDRSIKIADFGLSRDVYHENVYRKTGGSGKLPIKWLALESLTHQVYTSQSDVWSFGVLLYEIMTLGGMPYPSVSPGDLLQMLRQGHRMKRPEGCTDEMFALMESCWSSIPSHRPTFTGLKERLGGMILATNEMPLRLQKIAAAAANLKSKTEAQPEPEPCGYLHSKEEQEQQHQQLDKKEETYLEPCP</sequence>